<evidence type="ECO:0000256" key="4">
    <source>
        <dbReference type="ARBA" id="ARBA00022525"/>
    </source>
</evidence>
<gene>
    <name evidence="10" type="ORF">LSAT_V11C300112330</name>
</gene>
<proteinExistence type="inferred from homology"/>
<evidence type="ECO:0008006" key="12">
    <source>
        <dbReference type="Google" id="ProtNLM"/>
    </source>
</evidence>
<dbReference type="InterPro" id="IPR012334">
    <property type="entry name" value="Pectin_lyas_fold"/>
</dbReference>
<evidence type="ECO:0000313" key="11">
    <source>
        <dbReference type="Proteomes" id="UP000235145"/>
    </source>
</evidence>
<evidence type="ECO:0000256" key="1">
    <source>
        <dbReference type="ARBA" id="ARBA00004191"/>
    </source>
</evidence>
<evidence type="ECO:0000256" key="8">
    <source>
        <dbReference type="RuleBase" id="RU361169"/>
    </source>
</evidence>
<protein>
    <recommendedName>
        <fullName evidence="12">Pectate lyase superfamily protein domain-containing protein</fullName>
    </recommendedName>
</protein>
<feature type="compositionally biased region" description="Polar residues" evidence="9">
    <location>
        <begin position="51"/>
        <end position="67"/>
    </location>
</feature>
<keyword evidence="7" id="KW-0961">Cell wall biogenesis/degradation</keyword>
<organism evidence="10 11">
    <name type="scientific">Lactuca sativa</name>
    <name type="common">Garden lettuce</name>
    <dbReference type="NCBI Taxonomy" id="4236"/>
    <lineage>
        <taxon>Eukaryota</taxon>
        <taxon>Viridiplantae</taxon>
        <taxon>Streptophyta</taxon>
        <taxon>Embryophyta</taxon>
        <taxon>Tracheophyta</taxon>
        <taxon>Spermatophyta</taxon>
        <taxon>Magnoliopsida</taxon>
        <taxon>eudicotyledons</taxon>
        <taxon>Gunneridae</taxon>
        <taxon>Pentapetalae</taxon>
        <taxon>asterids</taxon>
        <taxon>campanulids</taxon>
        <taxon>Asterales</taxon>
        <taxon>Asteraceae</taxon>
        <taxon>Cichorioideae</taxon>
        <taxon>Cichorieae</taxon>
        <taxon>Lactucinae</taxon>
        <taxon>Lactuca</taxon>
    </lineage>
</organism>
<evidence type="ECO:0000256" key="5">
    <source>
        <dbReference type="ARBA" id="ARBA00022801"/>
    </source>
</evidence>
<dbReference type="PANTHER" id="PTHR31375">
    <property type="match status" value="1"/>
</dbReference>
<keyword evidence="5 8" id="KW-0378">Hydrolase</keyword>
<dbReference type="GO" id="GO:0004650">
    <property type="term" value="F:polygalacturonase activity"/>
    <property type="evidence" value="ECO:0007669"/>
    <property type="project" value="InterPro"/>
</dbReference>
<comment type="subcellular location">
    <subcellularLocation>
        <location evidence="1">Secreted</location>
        <location evidence="1">Cell wall</location>
    </subcellularLocation>
</comment>
<keyword evidence="6 8" id="KW-0326">Glycosidase</keyword>
<dbReference type="SUPFAM" id="SSF51126">
    <property type="entry name" value="Pectin lyase-like"/>
    <property type="match status" value="1"/>
</dbReference>
<keyword evidence="11" id="KW-1185">Reference proteome</keyword>
<dbReference type="EMBL" id="NBSK02000003">
    <property type="protein sequence ID" value="KAJ0217047.1"/>
    <property type="molecule type" value="Genomic_DNA"/>
</dbReference>
<evidence type="ECO:0000313" key="10">
    <source>
        <dbReference type="EMBL" id="KAJ0217047.1"/>
    </source>
</evidence>
<evidence type="ECO:0000256" key="9">
    <source>
        <dbReference type="SAM" id="MobiDB-lite"/>
    </source>
</evidence>
<dbReference type="InterPro" id="IPR000743">
    <property type="entry name" value="Glyco_hydro_28"/>
</dbReference>
<feature type="compositionally biased region" description="Basic and acidic residues" evidence="9">
    <location>
        <begin position="14"/>
        <end position="44"/>
    </location>
</feature>
<keyword evidence="3" id="KW-0134">Cell wall</keyword>
<accession>A0A9R1W622</accession>
<comment type="caution">
    <text evidence="10">The sequence shown here is derived from an EMBL/GenBank/DDBJ whole genome shotgun (WGS) entry which is preliminary data.</text>
</comment>
<dbReference type="Gene3D" id="2.160.20.10">
    <property type="entry name" value="Single-stranded right-handed beta-helix, Pectin lyase-like"/>
    <property type="match status" value="1"/>
</dbReference>
<dbReference type="AlphaFoldDB" id="A0A9R1W622"/>
<evidence type="ECO:0000256" key="7">
    <source>
        <dbReference type="ARBA" id="ARBA00023316"/>
    </source>
</evidence>
<name>A0A9R1W622_LACSA</name>
<keyword evidence="4" id="KW-0964">Secreted</keyword>
<comment type="similarity">
    <text evidence="2 8">Belongs to the glycosyl hydrolase 28 family.</text>
</comment>
<sequence length="204" mass="23977">MFHMQGYRSQQGHLSREKTPKVKCEETEETKSFKIEPQQHREVEMTPLEVDTTQNDMQDTPNDVESSSARDFVHRMNSDSYFSRGTDDSEAFMKAWRNACDSPSGSEVVVPENKVYHLKPITFSGPCKPNFRFKIYRTIKASSRRSDYEKEGRRWITFKHLESFLVEGRGTINENGRIWWIKSGKIDENQVCNSQLNFHFFFKN</sequence>
<dbReference type="InterPro" id="IPR011050">
    <property type="entry name" value="Pectin_lyase_fold/virulence"/>
</dbReference>
<evidence type="ECO:0000256" key="3">
    <source>
        <dbReference type="ARBA" id="ARBA00022512"/>
    </source>
</evidence>
<reference evidence="10 11" key="1">
    <citation type="journal article" date="2017" name="Nat. Commun.">
        <title>Genome assembly with in vitro proximity ligation data and whole-genome triplication in lettuce.</title>
        <authorList>
            <person name="Reyes-Chin-Wo S."/>
            <person name="Wang Z."/>
            <person name="Yang X."/>
            <person name="Kozik A."/>
            <person name="Arikit S."/>
            <person name="Song C."/>
            <person name="Xia L."/>
            <person name="Froenicke L."/>
            <person name="Lavelle D.O."/>
            <person name="Truco M.J."/>
            <person name="Xia R."/>
            <person name="Zhu S."/>
            <person name="Xu C."/>
            <person name="Xu H."/>
            <person name="Xu X."/>
            <person name="Cox K."/>
            <person name="Korf I."/>
            <person name="Meyers B.C."/>
            <person name="Michelmore R.W."/>
        </authorList>
    </citation>
    <scope>NUCLEOTIDE SEQUENCE [LARGE SCALE GENOMIC DNA]</scope>
    <source>
        <strain evidence="11">cv. Salinas</strain>
        <tissue evidence="10">Seedlings</tissue>
    </source>
</reference>
<dbReference type="GO" id="GO:0005975">
    <property type="term" value="P:carbohydrate metabolic process"/>
    <property type="evidence" value="ECO:0007669"/>
    <property type="project" value="InterPro"/>
</dbReference>
<dbReference type="Pfam" id="PF00295">
    <property type="entry name" value="Glyco_hydro_28"/>
    <property type="match status" value="1"/>
</dbReference>
<feature type="region of interest" description="Disordered" evidence="9">
    <location>
        <begin position="1"/>
        <end position="67"/>
    </location>
</feature>
<dbReference type="Proteomes" id="UP000235145">
    <property type="component" value="Unassembled WGS sequence"/>
</dbReference>
<dbReference type="GO" id="GO:0071555">
    <property type="term" value="P:cell wall organization"/>
    <property type="evidence" value="ECO:0007669"/>
    <property type="project" value="UniProtKB-KW"/>
</dbReference>
<evidence type="ECO:0000256" key="2">
    <source>
        <dbReference type="ARBA" id="ARBA00008834"/>
    </source>
</evidence>
<evidence type="ECO:0000256" key="6">
    <source>
        <dbReference type="ARBA" id="ARBA00023295"/>
    </source>
</evidence>